<evidence type="ECO:0000313" key="2">
    <source>
        <dbReference type="Proteomes" id="UP000077701"/>
    </source>
</evidence>
<dbReference type="AlphaFoldDB" id="A0A171CHK6"/>
<dbReference type="STRING" id="161355.PS9374_02361"/>
<protein>
    <submittedName>
        <fullName evidence="1">Uncharacterized protein</fullName>
    </submittedName>
</protein>
<dbReference type="Proteomes" id="UP000077701">
    <property type="component" value="Unassembled WGS sequence"/>
</dbReference>
<accession>A0A171CHK6</accession>
<organism evidence="1 2">
    <name type="scientific">Planomonospora sphaerica</name>
    <dbReference type="NCBI Taxonomy" id="161355"/>
    <lineage>
        <taxon>Bacteria</taxon>
        <taxon>Bacillati</taxon>
        <taxon>Actinomycetota</taxon>
        <taxon>Actinomycetes</taxon>
        <taxon>Streptosporangiales</taxon>
        <taxon>Streptosporangiaceae</taxon>
        <taxon>Planomonospora</taxon>
    </lineage>
</organism>
<comment type="caution">
    <text evidence="1">The sequence shown here is derived from an EMBL/GenBank/DDBJ whole genome shotgun (WGS) entry which is preliminary data.</text>
</comment>
<gene>
    <name evidence="1" type="ORF">PS9374_02361</name>
</gene>
<reference evidence="1 2" key="1">
    <citation type="journal article" date="2016" name="Genome Announc.">
        <title>Draft Genome Sequence of Planomonospora sphaerica JCM9374, a Rare Actinomycete.</title>
        <authorList>
            <person name="Dohra H."/>
            <person name="Suzuki T."/>
            <person name="Inoue Y."/>
            <person name="Kodani S."/>
        </authorList>
    </citation>
    <scope>NUCLEOTIDE SEQUENCE [LARGE SCALE GENOMIC DNA]</scope>
    <source>
        <strain evidence="1 2">JCM 9374</strain>
    </source>
</reference>
<keyword evidence="2" id="KW-1185">Reference proteome</keyword>
<sequence>MQAAYAYLAGRGDAFEHLTAAREKLGADAPRDEVVILAAELART</sequence>
<proteinExistence type="predicted"/>
<reference evidence="2" key="2">
    <citation type="submission" date="2016-04" db="EMBL/GenBank/DDBJ databases">
        <title>Planomonospora sphaerica JCM9374 whole genome shotgun sequence.</title>
        <authorList>
            <person name="Suzuki T."/>
            <person name="Dohra H."/>
            <person name="Kodani S."/>
        </authorList>
    </citation>
    <scope>NUCLEOTIDE SEQUENCE [LARGE SCALE GENOMIC DNA]</scope>
    <source>
        <strain evidence="2">JCM 9374</strain>
    </source>
</reference>
<name>A0A171CHK6_9ACTN</name>
<evidence type="ECO:0000313" key="1">
    <source>
        <dbReference type="EMBL" id="GAT66711.1"/>
    </source>
</evidence>
<dbReference type="EMBL" id="BDCX01000005">
    <property type="protein sequence ID" value="GAT66711.1"/>
    <property type="molecule type" value="Genomic_DNA"/>
</dbReference>